<accession>A0ABD2C1H4</accession>
<organism evidence="8 9">
    <name type="scientific">Vespula squamosa</name>
    <name type="common">Southern yellow jacket</name>
    <name type="synonym">Wasp</name>
    <dbReference type="NCBI Taxonomy" id="30214"/>
    <lineage>
        <taxon>Eukaryota</taxon>
        <taxon>Metazoa</taxon>
        <taxon>Ecdysozoa</taxon>
        <taxon>Arthropoda</taxon>
        <taxon>Hexapoda</taxon>
        <taxon>Insecta</taxon>
        <taxon>Pterygota</taxon>
        <taxon>Neoptera</taxon>
        <taxon>Endopterygota</taxon>
        <taxon>Hymenoptera</taxon>
        <taxon>Apocrita</taxon>
        <taxon>Aculeata</taxon>
        <taxon>Vespoidea</taxon>
        <taxon>Vespidae</taxon>
        <taxon>Vespinae</taxon>
        <taxon>Vespula</taxon>
    </lineage>
</organism>
<dbReference type="InterPro" id="IPR044898">
    <property type="entry name" value="CDI_dom_sf"/>
</dbReference>
<dbReference type="Proteomes" id="UP001607302">
    <property type="component" value="Unassembled WGS sequence"/>
</dbReference>
<sequence length="355" mass="38668">MSARVLNPAMMTEMSRNLGGGRTVPSRAALARVRRDLFGPVDHAAARALAERELRAQSLLDNERWGFDFHLEIPKSNSRYEWEIVTANDVVPEPYALRGMPYLRKHAPSTPRKKRDENVQQQQSLIITSTNTTNTTTLSSSSSSSSSSSTPPQRTLNGTTNNVKKVTAVAATATPAATAVVVVAASSMMTATTTIPPSFSSTLPPIVANGKSKKTTTTTITTATNTTPQRAEDKLVSVVVPTDDELLDENTESERTPPQRERSRVPEIGEITPNETTTSSSFDNNSFESPRKNKYSIESTNATSNNTTPVLPTHTRKQSTITHFMKSRKRSLNGSTKSVIEPPEKVARNAGQIRS</sequence>
<dbReference type="GO" id="GO:0004860">
    <property type="term" value="F:protein kinase inhibitor activity"/>
    <property type="evidence" value="ECO:0007669"/>
    <property type="project" value="UniProtKB-KW"/>
</dbReference>
<reference evidence="8 9" key="1">
    <citation type="journal article" date="2024" name="Ann. Entomol. Soc. Am.">
        <title>Genomic analyses of the southern and eastern yellowjacket wasps (Hymenoptera: Vespidae) reveal evolutionary signatures of social life.</title>
        <authorList>
            <person name="Catto M.A."/>
            <person name="Caine P.B."/>
            <person name="Orr S.E."/>
            <person name="Hunt B.G."/>
            <person name="Goodisman M.A.D."/>
        </authorList>
    </citation>
    <scope>NUCLEOTIDE SEQUENCE [LARGE SCALE GENOMIC DNA]</scope>
    <source>
        <strain evidence="8">233</strain>
        <tissue evidence="8">Head and thorax</tissue>
    </source>
</reference>
<dbReference type="PANTHER" id="PTHR10265">
    <property type="entry name" value="CYCLIN-DEPENDENT KINASE INHIBITOR 1"/>
    <property type="match status" value="1"/>
</dbReference>
<evidence type="ECO:0000256" key="4">
    <source>
        <dbReference type="ARBA" id="ARBA00023242"/>
    </source>
</evidence>
<feature type="domain" description="Cyclin-dependent kinase inhibitor" evidence="7">
    <location>
        <begin position="37"/>
        <end position="85"/>
    </location>
</feature>
<evidence type="ECO:0000259" key="7">
    <source>
        <dbReference type="Pfam" id="PF02234"/>
    </source>
</evidence>
<evidence type="ECO:0000256" key="1">
    <source>
        <dbReference type="ARBA" id="ARBA00004123"/>
    </source>
</evidence>
<evidence type="ECO:0000313" key="8">
    <source>
        <dbReference type="EMBL" id="KAL2738887.1"/>
    </source>
</evidence>
<evidence type="ECO:0000256" key="3">
    <source>
        <dbReference type="ARBA" id="ARBA00023013"/>
    </source>
</evidence>
<comment type="subcellular location">
    <subcellularLocation>
        <location evidence="1">Nucleus</location>
    </subcellularLocation>
</comment>
<comment type="similarity">
    <text evidence="2">Belongs to the CDI family.</text>
</comment>
<feature type="compositionally biased region" description="Polar residues" evidence="6">
    <location>
        <begin position="296"/>
        <end position="310"/>
    </location>
</feature>
<feature type="region of interest" description="Disordered" evidence="6">
    <location>
        <begin position="126"/>
        <end position="161"/>
    </location>
</feature>
<name>A0ABD2C1H4_VESSQ</name>
<feature type="compositionally biased region" description="Basic and acidic residues" evidence="6">
    <location>
        <begin position="252"/>
        <end position="267"/>
    </location>
</feature>
<dbReference type="InterPro" id="IPR003175">
    <property type="entry name" value="CDI_dom"/>
</dbReference>
<evidence type="ECO:0000313" key="9">
    <source>
        <dbReference type="Proteomes" id="UP001607302"/>
    </source>
</evidence>
<comment type="caution">
    <text evidence="8">The sequence shown here is derived from an EMBL/GenBank/DDBJ whole genome shotgun (WGS) entry which is preliminary data.</text>
</comment>
<evidence type="ECO:0000256" key="5">
    <source>
        <dbReference type="ARBA" id="ARBA00023306"/>
    </source>
</evidence>
<keyword evidence="4" id="KW-0539">Nucleus</keyword>
<evidence type="ECO:0000256" key="6">
    <source>
        <dbReference type="SAM" id="MobiDB-lite"/>
    </source>
</evidence>
<dbReference type="PANTHER" id="PTHR10265:SF45">
    <property type="entry name" value="DACAPO"/>
    <property type="match status" value="1"/>
</dbReference>
<proteinExistence type="inferred from homology"/>
<gene>
    <name evidence="8" type="ORF">V1478_001453</name>
</gene>
<evidence type="ECO:0000256" key="2">
    <source>
        <dbReference type="ARBA" id="ARBA00006726"/>
    </source>
</evidence>
<keyword evidence="5" id="KW-0131">Cell cycle</keyword>
<keyword evidence="3" id="KW-0649">Protein kinase inhibitor</keyword>
<dbReference type="Gene3D" id="4.10.365.10">
    <property type="entry name" value="p27"/>
    <property type="match status" value="1"/>
</dbReference>
<dbReference type="GO" id="GO:0005634">
    <property type="term" value="C:nucleus"/>
    <property type="evidence" value="ECO:0007669"/>
    <property type="project" value="UniProtKB-SubCell"/>
</dbReference>
<keyword evidence="9" id="KW-1185">Reference proteome</keyword>
<protein>
    <submittedName>
        <fullName evidence="8">Cell wall protein DAN4-like</fullName>
    </submittedName>
</protein>
<dbReference type="AlphaFoldDB" id="A0ABD2C1H4"/>
<feature type="compositionally biased region" description="Low complexity" evidence="6">
    <location>
        <begin position="274"/>
        <end position="288"/>
    </location>
</feature>
<feature type="region of interest" description="Disordered" evidence="6">
    <location>
        <begin position="244"/>
        <end position="355"/>
    </location>
</feature>
<dbReference type="EMBL" id="JAUDFV010000025">
    <property type="protein sequence ID" value="KAL2738887.1"/>
    <property type="molecule type" value="Genomic_DNA"/>
</dbReference>
<dbReference type="Pfam" id="PF02234">
    <property type="entry name" value="CDI"/>
    <property type="match status" value="1"/>
</dbReference>
<feature type="compositionally biased region" description="Low complexity" evidence="6">
    <location>
        <begin position="126"/>
        <end position="150"/>
    </location>
</feature>